<dbReference type="HOGENOM" id="CLU_025996_21_1_9"/>
<dbReference type="eggNOG" id="COG1216">
    <property type="taxonomic scope" value="Bacteria"/>
</dbReference>
<evidence type="ECO:0000259" key="1">
    <source>
        <dbReference type="Pfam" id="PF00535"/>
    </source>
</evidence>
<keyword evidence="2" id="KW-0328">Glycosyltransferase</keyword>
<feature type="domain" description="Glycosyltransferase 2-like" evidence="1">
    <location>
        <begin position="29"/>
        <end position="148"/>
    </location>
</feature>
<dbReference type="STRING" id="638302.HMPREF0908_1954"/>
<dbReference type="PANTHER" id="PTHR22916">
    <property type="entry name" value="GLYCOSYLTRANSFERASE"/>
    <property type="match status" value="1"/>
</dbReference>
<dbReference type="PANTHER" id="PTHR22916:SF67">
    <property type="entry name" value="COLANIC ACID BIOSYNTHESIS GLYCOSYL TRANSFERASE WCAE-RELATED"/>
    <property type="match status" value="1"/>
</dbReference>
<dbReference type="Pfam" id="PF00535">
    <property type="entry name" value="Glycos_transf_2"/>
    <property type="match status" value="1"/>
</dbReference>
<reference evidence="2 3" key="1">
    <citation type="submission" date="2009-04" db="EMBL/GenBank/DDBJ databases">
        <authorList>
            <person name="Qin X."/>
            <person name="Bachman B."/>
            <person name="Battles P."/>
            <person name="Bell A."/>
            <person name="Bess C."/>
            <person name="Bickham C."/>
            <person name="Chaboub L."/>
            <person name="Chen D."/>
            <person name="Coyle M."/>
            <person name="Deiros D.R."/>
            <person name="Dinh H."/>
            <person name="Forbes L."/>
            <person name="Fowler G."/>
            <person name="Francisco L."/>
            <person name="Fu Q."/>
            <person name="Gubbala S."/>
            <person name="Hale W."/>
            <person name="Han Y."/>
            <person name="Hemphill L."/>
            <person name="Highlander S.K."/>
            <person name="Hirani K."/>
            <person name="Hogues M."/>
            <person name="Jackson L."/>
            <person name="Jakkamsetti A."/>
            <person name="Javaid M."/>
            <person name="Jiang H."/>
            <person name="Korchina V."/>
            <person name="Kovar C."/>
            <person name="Lara F."/>
            <person name="Lee S."/>
            <person name="Mata R."/>
            <person name="Mathew T."/>
            <person name="Moen C."/>
            <person name="Morales K."/>
            <person name="Munidasa M."/>
            <person name="Nazareth L."/>
            <person name="Ngo R."/>
            <person name="Nguyen L."/>
            <person name="Okwuonu G."/>
            <person name="Ongeri F."/>
            <person name="Patil S."/>
            <person name="Petrosino J."/>
            <person name="Pham C."/>
            <person name="Pham P."/>
            <person name="Pu L.-L."/>
            <person name="Puazo M."/>
            <person name="Raj R."/>
            <person name="Reid J."/>
            <person name="Rouhana J."/>
            <person name="Saada N."/>
            <person name="Shang Y."/>
            <person name="Simmons D."/>
            <person name="Thornton R."/>
            <person name="Warren J."/>
            <person name="Weissenberger G."/>
            <person name="Zhang J."/>
            <person name="Zhang L."/>
            <person name="Zhou C."/>
            <person name="Zhu D."/>
            <person name="Muzny D."/>
            <person name="Worley K."/>
            <person name="Gibbs R."/>
        </authorList>
    </citation>
    <scope>NUCLEOTIDE SEQUENCE [LARGE SCALE GENOMIC DNA]</scope>
    <source>
        <strain evidence="2 3">ATCC 43531</strain>
    </source>
</reference>
<comment type="caution">
    <text evidence="2">The sequence shown here is derived from an EMBL/GenBank/DDBJ whole genome shotgun (WGS) entry which is preliminary data.</text>
</comment>
<dbReference type="EC" id="2.4.-.-" evidence="2"/>
<name>C4V654_9FIRM</name>
<gene>
    <name evidence="2" type="ORF">HMPREF0908_1954</name>
</gene>
<proteinExistence type="predicted"/>
<organism evidence="2 3">
    <name type="scientific">Selenomonas flueggei ATCC 43531</name>
    <dbReference type="NCBI Taxonomy" id="638302"/>
    <lineage>
        <taxon>Bacteria</taxon>
        <taxon>Bacillati</taxon>
        <taxon>Bacillota</taxon>
        <taxon>Negativicutes</taxon>
        <taxon>Selenomonadales</taxon>
        <taxon>Selenomonadaceae</taxon>
        <taxon>Selenomonas</taxon>
    </lineage>
</organism>
<evidence type="ECO:0000313" key="3">
    <source>
        <dbReference type="Proteomes" id="UP000005309"/>
    </source>
</evidence>
<dbReference type="InterPro" id="IPR029044">
    <property type="entry name" value="Nucleotide-diphossugar_trans"/>
</dbReference>
<accession>C4V654</accession>
<dbReference type="CDD" id="cd06433">
    <property type="entry name" value="GT_2_WfgS_like"/>
    <property type="match status" value="1"/>
</dbReference>
<protein>
    <submittedName>
        <fullName evidence="2">Glycosyltransferase, group 2 family protein</fullName>
        <ecNumber evidence="2">2.4.-.-</ecNumber>
    </submittedName>
</protein>
<dbReference type="GO" id="GO:0016757">
    <property type="term" value="F:glycosyltransferase activity"/>
    <property type="evidence" value="ECO:0007669"/>
    <property type="project" value="UniProtKB-KW"/>
</dbReference>
<keyword evidence="3" id="KW-1185">Reference proteome</keyword>
<dbReference type="SUPFAM" id="SSF53448">
    <property type="entry name" value="Nucleotide-diphospho-sugar transferases"/>
    <property type="match status" value="1"/>
</dbReference>
<dbReference type="EMBL" id="ACLA01000033">
    <property type="protein sequence ID" value="EEQ47652.1"/>
    <property type="molecule type" value="Genomic_DNA"/>
</dbReference>
<dbReference type="Gene3D" id="3.90.550.10">
    <property type="entry name" value="Spore Coat Polysaccharide Biosynthesis Protein SpsA, Chain A"/>
    <property type="match status" value="1"/>
</dbReference>
<dbReference type="InterPro" id="IPR001173">
    <property type="entry name" value="Glyco_trans_2-like"/>
</dbReference>
<keyword evidence="2" id="KW-0808">Transferase</keyword>
<dbReference type="AlphaFoldDB" id="C4V654"/>
<sequence>MGKSFSTAADAGFMERLIRSLQVSNFKISIITVVYNAADTIEQTIRSVVEQDYPNIEYIIIDGGSTDGTLDVIKKYEDRIAYWVSEPDKGIYDAMNKGLSAATGDYIYYLGADDCLYDTAVISKIVSCLRSEAEPDVLCGAVMMVDPVYRIEKVYRSFFSEEAVLSGYNAPHQGMFVRRAILNQHPFDTNYRVAADYKNFLTFYLDSNIILRQTDLIVAYYANDGVSGSEIEVQCMEYIRALQENGLDPSDCIKKRRGYLARIKNIAKKRLRKTRALKCLLLHYGWKRHSCSWEFCRWCK</sequence>
<evidence type="ECO:0000313" key="2">
    <source>
        <dbReference type="EMBL" id="EEQ47652.1"/>
    </source>
</evidence>
<dbReference type="Proteomes" id="UP000005309">
    <property type="component" value="Unassembled WGS sequence"/>
</dbReference>